<dbReference type="GO" id="GO:0005739">
    <property type="term" value="C:mitochondrion"/>
    <property type="evidence" value="ECO:0007669"/>
    <property type="project" value="TreeGrafter"/>
</dbReference>
<evidence type="ECO:0000256" key="9">
    <source>
        <dbReference type="ARBA" id="ARBA00068798"/>
    </source>
</evidence>
<evidence type="ECO:0000256" key="5">
    <source>
        <dbReference type="ARBA" id="ARBA00022840"/>
    </source>
</evidence>
<evidence type="ECO:0000256" key="6">
    <source>
        <dbReference type="ARBA" id="ARBA00022917"/>
    </source>
</evidence>
<dbReference type="SUPFAM" id="SSF55681">
    <property type="entry name" value="Class II aaRS and biotin synthetases"/>
    <property type="match status" value="1"/>
</dbReference>
<evidence type="ECO:0000256" key="3">
    <source>
        <dbReference type="ARBA" id="ARBA00022598"/>
    </source>
</evidence>
<organism evidence="11 12">
    <name type="scientific">Linderina pennispora</name>
    <dbReference type="NCBI Taxonomy" id="61395"/>
    <lineage>
        <taxon>Eukaryota</taxon>
        <taxon>Fungi</taxon>
        <taxon>Fungi incertae sedis</taxon>
        <taxon>Zoopagomycota</taxon>
        <taxon>Kickxellomycotina</taxon>
        <taxon>Kickxellomycetes</taxon>
        <taxon>Kickxellales</taxon>
        <taxon>Kickxellaceae</taxon>
        <taxon>Linderina</taxon>
    </lineage>
</organism>
<dbReference type="GO" id="GO:0003676">
    <property type="term" value="F:nucleic acid binding"/>
    <property type="evidence" value="ECO:0007669"/>
    <property type="project" value="InterPro"/>
</dbReference>
<dbReference type="GO" id="GO:0005524">
    <property type="term" value="F:ATP binding"/>
    <property type="evidence" value="ECO:0007669"/>
    <property type="project" value="UniProtKB-KW"/>
</dbReference>
<evidence type="ECO:0000313" key="12">
    <source>
        <dbReference type="Proteomes" id="UP000193922"/>
    </source>
</evidence>
<evidence type="ECO:0000256" key="4">
    <source>
        <dbReference type="ARBA" id="ARBA00022741"/>
    </source>
</evidence>
<evidence type="ECO:0000256" key="2">
    <source>
        <dbReference type="ARBA" id="ARBA00012816"/>
    </source>
</evidence>
<dbReference type="RefSeq" id="XP_040743370.1">
    <property type="nucleotide sequence ID" value="XM_040887692.1"/>
</dbReference>
<accession>A0A1Y1W8A3</accession>
<proteinExistence type="inferred from homology"/>
<dbReference type="InterPro" id="IPR004365">
    <property type="entry name" value="NA-bd_OB_tRNA"/>
</dbReference>
<keyword evidence="6" id="KW-0648">Protein biosynthesis</keyword>
<dbReference type="AlphaFoldDB" id="A0A1Y1W8A3"/>
<dbReference type="FunFam" id="3.30.930.10:FF:000016">
    <property type="entry name" value="Asparagine--tRNA ligase"/>
    <property type="match status" value="1"/>
</dbReference>
<keyword evidence="3" id="KW-0436">Ligase</keyword>
<sequence>MFTRRLLLLSRPYPGQTRFTSTLGLSPTIKSVLAKNSSGTDVKISGWIRSVRQQKRIAFAEVSDGSTMRGIQVIMDDPQLATGLSTGSSVEITGTLADSPGREQSKELQAKHISIIGSADPESYPLQKKRHTLEFLREIGYLRPRSQTIGAVMRLRDQAEIGFHKFFHENEFVKVHTPALTANDCEGGGETFSVATDVPKGVGADPLTEFFGRRVNLTVSGQLHLEVLTGAFKRVYNFNQSFRAEPSQTGRHLSEFWMVEAECAFMDKLSTLMDVEEAMVRSVTQNLLDNSAADLEFFAKSNEPLAKLIKKLVDPAQYARVSYTEAIDILQRAESKAQFQFKPQWGQGLQSEHERYLATTHFAGPVFVTDYPTQIKPFYMLANPDGRTVACMDMLVPGPCELLGGSLREHDYVRLKQRIHELGFEDGSLDWYVGLRKYGTTPHGGFGVGFERFLQMLTGLESVRDIIPFPRYAGRCQY</sequence>
<keyword evidence="7 11" id="KW-0030">Aminoacyl-tRNA synthetase</keyword>
<keyword evidence="12" id="KW-1185">Reference proteome</keyword>
<dbReference type="InterPro" id="IPR045864">
    <property type="entry name" value="aa-tRNA-synth_II/BPL/LPL"/>
</dbReference>
<dbReference type="HAMAP" id="MF_00534">
    <property type="entry name" value="Asn_tRNA_synth"/>
    <property type="match status" value="1"/>
</dbReference>
<evidence type="ECO:0000259" key="10">
    <source>
        <dbReference type="PROSITE" id="PS50862"/>
    </source>
</evidence>
<dbReference type="NCBIfam" id="TIGR00457">
    <property type="entry name" value="asnS"/>
    <property type="match status" value="1"/>
</dbReference>
<dbReference type="Proteomes" id="UP000193922">
    <property type="component" value="Unassembled WGS sequence"/>
</dbReference>
<evidence type="ECO:0000313" key="11">
    <source>
        <dbReference type="EMBL" id="ORX69682.1"/>
    </source>
</evidence>
<dbReference type="EMBL" id="MCFD01000007">
    <property type="protein sequence ID" value="ORX69682.1"/>
    <property type="molecule type" value="Genomic_DNA"/>
</dbReference>
<comment type="caution">
    <text evidence="11">The sequence shown here is derived from an EMBL/GenBank/DDBJ whole genome shotgun (WGS) entry which is preliminary data.</text>
</comment>
<dbReference type="GO" id="GO:0004816">
    <property type="term" value="F:asparagine-tRNA ligase activity"/>
    <property type="evidence" value="ECO:0007669"/>
    <property type="project" value="UniProtKB-EC"/>
</dbReference>
<dbReference type="InterPro" id="IPR002312">
    <property type="entry name" value="Asp/Asn-tRNA-synth_IIb"/>
</dbReference>
<dbReference type="PROSITE" id="PS50862">
    <property type="entry name" value="AA_TRNA_LIGASE_II"/>
    <property type="match status" value="1"/>
</dbReference>
<dbReference type="InterPro" id="IPR004364">
    <property type="entry name" value="Aa-tRNA-synt_II"/>
</dbReference>
<dbReference type="OrthoDB" id="1931232at2759"/>
<reference evidence="11 12" key="1">
    <citation type="submission" date="2016-07" db="EMBL/GenBank/DDBJ databases">
        <title>Pervasive Adenine N6-methylation of Active Genes in Fungi.</title>
        <authorList>
            <consortium name="DOE Joint Genome Institute"/>
            <person name="Mondo S.J."/>
            <person name="Dannebaum R.O."/>
            <person name="Kuo R.C."/>
            <person name="Labutti K."/>
            <person name="Haridas S."/>
            <person name="Kuo A."/>
            <person name="Salamov A."/>
            <person name="Ahrendt S.R."/>
            <person name="Lipzen A."/>
            <person name="Sullivan W."/>
            <person name="Andreopoulos W.B."/>
            <person name="Clum A."/>
            <person name="Lindquist E."/>
            <person name="Daum C."/>
            <person name="Ramamoorthy G.K."/>
            <person name="Gryganskyi A."/>
            <person name="Culley D."/>
            <person name="Magnuson J.K."/>
            <person name="James T.Y."/>
            <person name="O'Malley M.A."/>
            <person name="Stajich J.E."/>
            <person name="Spatafora J.W."/>
            <person name="Visel A."/>
            <person name="Grigoriev I.V."/>
        </authorList>
    </citation>
    <scope>NUCLEOTIDE SEQUENCE [LARGE SCALE GENOMIC DNA]</scope>
    <source>
        <strain evidence="11 12">ATCC 12442</strain>
    </source>
</reference>
<dbReference type="PANTHER" id="PTHR22594">
    <property type="entry name" value="ASPARTYL/LYSYL-TRNA SYNTHETASE"/>
    <property type="match status" value="1"/>
</dbReference>
<dbReference type="InterPro" id="IPR012340">
    <property type="entry name" value="NA-bd_OB-fold"/>
</dbReference>
<dbReference type="STRING" id="61395.A0A1Y1W8A3"/>
<dbReference type="Gene3D" id="2.40.50.140">
    <property type="entry name" value="Nucleic acid-binding proteins"/>
    <property type="match status" value="1"/>
</dbReference>
<feature type="domain" description="Aminoacyl-transfer RNA synthetases class-II family profile" evidence="10">
    <location>
        <begin position="163"/>
        <end position="468"/>
    </location>
</feature>
<keyword evidence="5" id="KW-0067">ATP-binding</keyword>
<keyword evidence="4" id="KW-0547">Nucleotide-binding</keyword>
<evidence type="ECO:0000256" key="1">
    <source>
        <dbReference type="ARBA" id="ARBA00008226"/>
    </source>
</evidence>
<dbReference type="PRINTS" id="PR01042">
    <property type="entry name" value="TRNASYNTHASP"/>
</dbReference>
<name>A0A1Y1W8A3_9FUNG</name>
<evidence type="ECO:0000256" key="7">
    <source>
        <dbReference type="ARBA" id="ARBA00023146"/>
    </source>
</evidence>
<dbReference type="Pfam" id="PF00152">
    <property type="entry name" value="tRNA-synt_2"/>
    <property type="match status" value="1"/>
</dbReference>
<dbReference type="InterPro" id="IPR004522">
    <property type="entry name" value="Asn-tRNA-ligase"/>
</dbReference>
<dbReference type="Gene3D" id="3.30.930.10">
    <property type="entry name" value="Bira Bifunctional Protein, Domain 2"/>
    <property type="match status" value="1"/>
</dbReference>
<protein>
    <recommendedName>
        <fullName evidence="9">Asparagine--tRNA ligase, mitochondrial</fullName>
        <ecNumber evidence="2">6.1.1.22</ecNumber>
    </recommendedName>
    <alternativeName>
        <fullName evidence="8">Asparaginyl-tRNA synthetase</fullName>
    </alternativeName>
</protein>
<dbReference type="EC" id="6.1.1.22" evidence="2"/>
<dbReference type="InterPro" id="IPR006195">
    <property type="entry name" value="aa-tRNA-synth_II"/>
</dbReference>
<dbReference type="GeneID" id="63804340"/>
<dbReference type="NCBIfam" id="NF003037">
    <property type="entry name" value="PRK03932.1"/>
    <property type="match status" value="1"/>
</dbReference>
<dbReference type="GO" id="GO:0006421">
    <property type="term" value="P:asparaginyl-tRNA aminoacylation"/>
    <property type="evidence" value="ECO:0007669"/>
    <property type="project" value="InterPro"/>
</dbReference>
<dbReference type="CDD" id="cd04318">
    <property type="entry name" value="EcAsnRS_like_N"/>
    <property type="match status" value="1"/>
</dbReference>
<dbReference type="SUPFAM" id="SSF50249">
    <property type="entry name" value="Nucleic acid-binding proteins"/>
    <property type="match status" value="1"/>
</dbReference>
<gene>
    <name evidence="11" type="ORF">DL89DRAFT_267862</name>
</gene>
<dbReference type="CDD" id="cd00776">
    <property type="entry name" value="AsxRS_core"/>
    <property type="match status" value="1"/>
</dbReference>
<comment type="similarity">
    <text evidence="1">Belongs to the class-II aminoacyl-tRNA synthetase family.</text>
</comment>
<dbReference type="PANTHER" id="PTHR22594:SF34">
    <property type="entry name" value="ASPARAGINE--TRNA LIGASE, MITOCHONDRIAL-RELATED"/>
    <property type="match status" value="1"/>
</dbReference>
<dbReference type="Pfam" id="PF01336">
    <property type="entry name" value="tRNA_anti-codon"/>
    <property type="match status" value="1"/>
</dbReference>
<evidence type="ECO:0000256" key="8">
    <source>
        <dbReference type="ARBA" id="ARBA00029886"/>
    </source>
</evidence>